<protein>
    <submittedName>
        <fullName evidence="2">Uncharacterized protein</fullName>
    </submittedName>
</protein>
<proteinExistence type="inferred from homology"/>
<reference evidence="2" key="1">
    <citation type="submission" date="2021-02" db="EMBL/GenBank/DDBJ databases">
        <authorList>
            <person name="Nowell W R."/>
        </authorList>
    </citation>
    <scope>NUCLEOTIDE SEQUENCE</scope>
</reference>
<dbReference type="Gene3D" id="3.20.20.140">
    <property type="entry name" value="Metal-dependent hydrolases"/>
    <property type="match status" value="1"/>
</dbReference>
<gene>
    <name evidence="2" type="ORF">JYZ213_LOCUS43754</name>
</gene>
<dbReference type="InterPro" id="IPR032466">
    <property type="entry name" value="Metal_Hydrolase"/>
</dbReference>
<dbReference type="SUPFAM" id="SSF51556">
    <property type="entry name" value="Metallo-dependent hydrolases"/>
    <property type="match status" value="1"/>
</dbReference>
<dbReference type="InterPro" id="IPR001130">
    <property type="entry name" value="TatD-like"/>
</dbReference>
<dbReference type="Pfam" id="PF01026">
    <property type="entry name" value="TatD_DNase"/>
    <property type="match status" value="1"/>
</dbReference>
<dbReference type="Proteomes" id="UP000663845">
    <property type="component" value="Unassembled WGS sequence"/>
</dbReference>
<dbReference type="GO" id="GO:0016788">
    <property type="term" value="F:hydrolase activity, acting on ester bonds"/>
    <property type="evidence" value="ECO:0007669"/>
    <property type="project" value="InterPro"/>
</dbReference>
<evidence type="ECO:0000313" key="3">
    <source>
        <dbReference type="Proteomes" id="UP000663845"/>
    </source>
</evidence>
<sequence length="222" mass="26124">MNAICENSYYDICSCKKKYHLPLTLPLYDGHCHVDLFFKYGLNKNDFNMQLAHGRKIILIDNRHQYQHWFKNYEVENLNAKIVTTYGIHPKYLPTNRDTILHQMENIFKNKFNLKTKTVAIGECGLDSTSRFTYDYQLYILKFQLILAAELQIPVVLHGRGENSFLIIFNELKEHLKPNHNIHWHCVNPHSDLHIITNFLNYFENGYIGLNGLLINQILSIV</sequence>
<organism evidence="2 3">
    <name type="scientific">Adineta steineri</name>
    <dbReference type="NCBI Taxonomy" id="433720"/>
    <lineage>
        <taxon>Eukaryota</taxon>
        <taxon>Metazoa</taxon>
        <taxon>Spiralia</taxon>
        <taxon>Gnathifera</taxon>
        <taxon>Rotifera</taxon>
        <taxon>Eurotatoria</taxon>
        <taxon>Bdelloidea</taxon>
        <taxon>Adinetida</taxon>
        <taxon>Adinetidae</taxon>
        <taxon>Adineta</taxon>
    </lineage>
</organism>
<dbReference type="PANTHER" id="PTHR46363">
    <property type="entry name" value="DEOXYRIBONUCLEASE TATDN2-RELATED"/>
    <property type="match status" value="1"/>
</dbReference>
<dbReference type="AlphaFoldDB" id="A0A815TS10"/>
<comment type="caution">
    <text evidence="2">The sequence shown here is derived from an EMBL/GenBank/DDBJ whole genome shotgun (WGS) entry which is preliminary data.</text>
</comment>
<comment type="similarity">
    <text evidence="1">Belongs to the metallo-dependent hydrolases superfamily. TatD-type hydrolase family.</text>
</comment>
<name>A0A815TS10_9BILA</name>
<dbReference type="EMBL" id="CAJNOG010002457">
    <property type="protein sequence ID" value="CAF1505912.1"/>
    <property type="molecule type" value="Genomic_DNA"/>
</dbReference>
<evidence type="ECO:0000256" key="1">
    <source>
        <dbReference type="ARBA" id="ARBA00009275"/>
    </source>
</evidence>
<dbReference type="PANTHER" id="PTHR46363:SF1">
    <property type="entry name" value="DEOXYRIBONUCLEASE TATDN2-RELATED"/>
    <property type="match status" value="1"/>
</dbReference>
<evidence type="ECO:0000313" key="2">
    <source>
        <dbReference type="EMBL" id="CAF1505912.1"/>
    </source>
</evidence>
<accession>A0A815TS10</accession>